<dbReference type="GO" id="GO:0004663">
    <property type="term" value="F:Rab geranylgeranyltransferase activity"/>
    <property type="evidence" value="ECO:0007669"/>
    <property type="project" value="UniProtKB-UniRule"/>
</dbReference>
<evidence type="ECO:0000313" key="10">
    <source>
        <dbReference type="EMBL" id="KMZ79429.1"/>
    </source>
</evidence>
<dbReference type="InterPro" id="IPR045089">
    <property type="entry name" value="PGGT1B-like"/>
</dbReference>
<dbReference type="Pfam" id="PF00432">
    <property type="entry name" value="Prenyltrans"/>
    <property type="match status" value="1"/>
</dbReference>
<evidence type="ECO:0000256" key="6">
    <source>
        <dbReference type="ARBA" id="ARBA00022833"/>
    </source>
</evidence>
<dbReference type="InterPro" id="IPR008930">
    <property type="entry name" value="Terpenoid_cyclase/PrenylTrfase"/>
</dbReference>
<keyword evidence="5" id="KW-0677">Repeat</keyword>
<feature type="domain" description="Prenyltransferase alpha-alpha toroid" evidence="9">
    <location>
        <begin position="8"/>
        <end position="335"/>
    </location>
</feature>
<dbReference type="AlphaFoldDB" id="A0A0J9S9K3"/>
<keyword evidence="3 8" id="KW-0808">Transferase</keyword>
<name>A0A0J9S9K3_PLAVI</name>
<dbReference type="Proteomes" id="UP000053562">
    <property type="component" value="Unassembled WGS sequence"/>
</dbReference>
<evidence type="ECO:0000256" key="4">
    <source>
        <dbReference type="ARBA" id="ARBA00022723"/>
    </source>
</evidence>
<comment type="catalytic activity">
    <reaction evidence="7 8">
        <text>geranylgeranyl diphosphate + L-cysteinyl-[protein] = S-geranylgeranyl-L-cysteinyl-[protein] + diphosphate</text>
        <dbReference type="Rhea" id="RHEA:21240"/>
        <dbReference type="Rhea" id="RHEA-COMP:10131"/>
        <dbReference type="Rhea" id="RHEA-COMP:11537"/>
        <dbReference type="ChEBI" id="CHEBI:29950"/>
        <dbReference type="ChEBI" id="CHEBI:33019"/>
        <dbReference type="ChEBI" id="CHEBI:57533"/>
        <dbReference type="ChEBI" id="CHEBI:86021"/>
        <dbReference type="EC" id="2.5.1.60"/>
    </reaction>
</comment>
<keyword evidence="4 8" id="KW-0479">Metal-binding</keyword>
<dbReference type="EC" id="2.5.1.60" evidence="8"/>
<dbReference type="EMBL" id="KQ234337">
    <property type="protein sequence ID" value="KMZ79429.1"/>
    <property type="molecule type" value="Genomic_DNA"/>
</dbReference>
<evidence type="ECO:0000256" key="5">
    <source>
        <dbReference type="ARBA" id="ARBA00022737"/>
    </source>
</evidence>
<evidence type="ECO:0000256" key="3">
    <source>
        <dbReference type="ARBA" id="ARBA00022679"/>
    </source>
</evidence>
<dbReference type="InterPro" id="IPR026873">
    <property type="entry name" value="Ptb1"/>
</dbReference>
<evidence type="ECO:0000313" key="11">
    <source>
        <dbReference type="Proteomes" id="UP000053562"/>
    </source>
</evidence>
<dbReference type="GO" id="GO:0046872">
    <property type="term" value="F:metal ion binding"/>
    <property type="evidence" value="ECO:0007669"/>
    <property type="project" value="UniProtKB-KW"/>
</dbReference>
<dbReference type="OrthoDB" id="5428259at2759"/>
<comment type="similarity">
    <text evidence="1 8">Belongs to the protein prenyltransferase subunit beta family.</text>
</comment>
<dbReference type="GO" id="GO:0005968">
    <property type="term" value="C:Rab-protein geranylgeranyltransferase complex"/>
    <property type="evidence" value="ECO:0007669"/>
    <property type="project" value="UniProtKB-UniRule"/>
</dbReference>
<evidence type="ECO:0000256" key="8">
    <source>
        <dbReference type="RuleBase" id="RU365076"/>
    </source>
</evidence>
<dbReference type="CDD" id="cd02894">
    <property type="entry name" value="GGTase-II"/>
    <property type="match status" value="1"/>
</dbReference>
<evidence type="ECO:0000256" key="7">
    <source>
        <dbReference type="ARBA" id="ARBA00047658"/>
    </source>
</evidence>
<evidence type="ECO:0000259" key="9">
    <source>
        <dbReference type="Pfam" id="PF00432"/>
    </source>
</evidence>
<dbReference type="SUPFAM" id="SSF48239">
    <property type="entry name" value="Terpenoid cyclases/Protein prenyltransferases"/>
    <property type="match status" value="1"/>
</dbReference>
<protein>
    <recommendedName>
        <fullName evidence="8">Geranylgeranyl transferase type-2 subunit beta</fullName>
        <ecNumber evidence="8">2.5.1.60</ecNumber>
    </recommendedName>
</protein>
<comment type="cofactor">
    <cofactor evidence="8">
        <name>Zn(2+)</name>
        <dbReference type="ChEBI" id="CHEBI:29105"/>
    </cofactor>
    <text evidence="8">Binds 1 zinc ion per subunit.</text>
</comment>
<keyword evidence="6 8" id="KW-0862">Zinc</keyword>
<dbReference type="Gene3D" id="1.50.10.20">
    <property type="match status" value="1"/>
</dbReference>
<dbReference type="InterPro" id="IPR001330">
    <property type="entry name" value="Prenyltrans"/>
</dbReference>
<gene>
    <name evidence="10" type="ORF">PVIIG_04105</name>
</gene>
<reference evidence="10 11" key="1">
    <citation type="submission" date="2011-08" db="EMBL/GenBank/DDBJ databases">
        <title>The Genome Sequence of Plasmodium vivax India VII.</title>
        <authorList>
            <consortium name="The Broad Institute Genome Sequencing Platform"/>
            <consortium name="The Broad Institute Genome Sequencing Center for Infectious Disease"/>
            <person name="Neafsey D."/>
            <person name="Carlton J."/>
            <person name="Barnwell J."/>
            <person name="Collins W."/>
            <person name="Escalante A."/>
            <person name="Mullikin J."/>
            <person name="Saul A."/>
            <person name="Guigo R."/>
            <person name="Camara F."/>
            <person name="Young S.K."/>
            <person name="Zeng Q."/>
            <person name="Gargeya S."/>
            <person name="Fitzgerald M."/>
            <person name="Haas B."/>
            <person name="Abouelleil A."/>
            <person name="Alvarado L."/>
            <person name="Arachchi H.M."/>
            <person name="Berlin A."/>
            <person name="Brown A."/>
            <person name="Chapman S.B."/>
            <person name="Chen Z."/>
            <person name="Dunbar C."/>
            <person name="Freedman E."/>
            <person name="Gearin G."/>
            <person name="Gellesch M."/>
            <person name="Goldberg J."/>
            <person name="Griggs A."/>
            <person name="Gujja S."/>
            <person name="Heiman D."/>
            <person name="Howarth C."/>
            <person name="Larson L."/>
            <person name="Lui A."/>
            <person name="MacDonald P.J.P."/>
            <person name="Montmayeur A."/>
            <person name="Murphy C."/>
            <person name="Neiman D."/>
            <person name="Pearson M."/>
            <person name="Priest M."/>
            <person name="Roberts A."/>
            <person name="Saif S."/>
            <person name="Shea T."/>
            <person name="Shenoy N."/>
            <person name="Sisk P."/>
            <person name="Stolte C."/>
            <person name="Sykes S."/>
            <person name="Wortman J."/>
            <person name="Nusbaum C."/>
            <person name="Birren B."/>
        </authorList>
    </citation>
    <scope>NUCLEOTIDE SEQUENCE [LARGE SCALE GENOMIC DNA]</scope>
    <source>
        <strain evidence="10 11">India VII</strain>
    </source>
</reference>
<evidence type="ECO:0000256" key="1">
    <source>
        <dbReference type="ARBA" id="ARBA00010497"/>
    </source>
</evidence>
<proteinExistence type="inferred from homology"/>
<comment type="function">
    <text evidence="8">Catalyzes the transfer of a geranylgeranyl moiety from geranylgeranyl diphosphate to both cysteines of proteins with the C-terminal sequence -XXCC, -XCXC and -CCXX.</text>
</comment>
<dbReference type="PANTHER" id="PTHR11774">
    <property type="entry name" value="GERANYLGERANYL TRANSFERASE TYPE BETA SUBUNIT"/>
    <property type="match status" value="1"/>
</dbReference>
<organism evidence="10 11">
    <name type="scientific">Plasmodium vivax India VII</name>
    <dbReference type="NCBI Taxonomy" id="1077284"/>
    <lineage>
        <taxon>Eukaryota</taxon>
        <taxon>Sar</taxon>
        <taxon>Alveolata</taxon>
        <taxon>Apicomplexa</taxon>
        <taxon>Aconoidasida</taxon>
        <taxon>Haemosporida</taxon>
        <taxon>Plasmodiidae</taxon>
        <taxon>Plasmodium</taxon>
        <taxon>Plasmodium (Plasmodium)</taxon>
    </lineage>
</organism>
<dbReference type="PANTHER" id="PTHR11774:SF11">
    <property type="entry name" value="GERANYLGERANYL TRANSFERASE TYPE-2 SUBUNIT BETA"/>
    <property type="match status" value="1"/>
</dbReference>
<accession>A0A0J9S9K3</accession>
<keyword evidence="2 8" id="KW-0637">Prenyltransferase</keyword>
<sequence length="353" mass="39229">MAAIKFVKGKHVSYLTTYTAAANAEELIFNETLKMCGVFYYICSCKILSHQIEKREEFIHFILQCQNADGGFGNNTKYDSHVVSTHHAILSLLLLNHSFDGFNPYLHQGGDSTNGGNNPPKKKSITESTTEYILTLLNEDGSFKGDIWGEVDTRFVYSAVSCLTILNQLSQVSTEKIASYILTNYAICQNGFSWTSGNEPHAASVFCAVATLFLIKKMHLINEKKIGEWLSLRQTNNGGFNGRAEKLTDTCYSWWIFSSLILLGKYKWVNKDALKNYILLCQDLDNGGISDNPDCLPDICHTFFGLAALSLIDNLHGSDGGGGLALRQMHPVYAIPLHVVRERGLPHQELEAG</sequence>
<evidence type="ECO:0000256" key="2">
    <source>
        <dbReference type="ARBA" id="ARBA00022602"/>
    </source>
</evidence>